<feature type="region of interest" description="Disordered" evidence="1">
    <location>
        <begin position="311"/>
        <end position="351"/>
    </location>
</feature>
<dbReference type="STRING" id="1661398.A0A482VSL9"/>
<proteinExistence type="predicted"/>
<feature type="region of interest" description="Disordered" evidence="1">
    <location>
        <begin position="1"/>
        <end position="59"/>
    </location>
</feature>
<reference evidence="2 3" key="1">
    <citation type="submission" date="2017-03" db="EMBL/GenBank/DDBJ databases">
        <title>Genome of the blue death feigning beetle - Asbolus verrucosus.</title>
        <authorList>
            <person name="Rider S.D."/>
        </authorList>
    </citation>
    <scope>NUCLEOTIDE SEQUENCE [LARGE SCALE GENOMIC DNA]</scope>
    <source>
        <strain evidence="2">Butters</strain>
        <tissue evidence="2">Head and leg muscle</tissue>
    </source>
</reference>
<comment type="caution">
    <text evidence="2">The sequence shown here is derived from an EMBL/GenBank/DDBJ whole genome shotgun (WGS) entry which is preliminary data.</text>
</comment>
<feature type="region of interest" description="Disordered" evidence="1">
    <location>
        <begin position="196"/>
        <end position="220"/>
    </location>
</feature>
<feature type="compositionally biased region" description="Basic and acidic residues" evidence="1">
    <location>
        <begin position="1"/>
        <end position="10"/>
    </location>
</feature>
<dbReference type="EMBL" id="QDEB01071579">
    <property type="protein sequence ID" value="RZC35368.1"/>
    <property type="molecule type" value="Genomic_DNA"/>
</dbReference>
<dbReference type="Proteomes" id="UP000292052">
    <property type="component" value="Unassembled WGS sequence"/>
</dbReference>
<protein>
    <submittedName>
        <fullName evidence="2">Uncharacterized protein</fullName>
    </submittedName>
</protein>
<organism evidence="2 3">
    <name type="scientific">Asbolus verrucosus</name>
    <name type="common">Desert ironclad beetle</name>
    <dbReference type="NCBI Taxonomy" id="1661398"/>
    <lineage>
        <taxon>Eukaryota</taxon>
        <taxon>Metazoa</taxon>
        <taxon>Ecdysozoa</taxon>
        <taxon>Arthropoda</taxon>
        <taxon>Hexapoda</taxon>
        <taxon>Insecta</taxon>
        <taxon>Pterygota</taxon>
        <taxon>Neoptera</taxon>
        <taxon>Endopterygota</taxon>
        <taxon>Coleoptera</taxon>
        <taxon>Polyphaga</taxon>
        <taxon>Cucujiformia</taxon>
        <taxon>Tenebrionidae</taxon>
        <taxon>Pimeliinae</taxon>
        <taxon>Asbolus</taxon>
    </lineage>
</organism>
<feature type="compositionally biased region" description="Basic and acidic residues" evidence="1">
    <location>
        <begin position="76"/>
        <end position="88"/>
    </location>
</feature>
<name>A0A482VSL9_ASBVE</name>
<dbReference type="OrthoDB" id="6123at2759"/>
<feature type="compositionally biased region" description="Polar residues" evidence="1">
    <location>
        <begin position="124"/>
        <end position="137"/>
    </location>
</feature>
<feature type="compositionally biased region" description="Basic and acidic residues" evidence="1">
    <location>
        <begin position="114"/>
        <end position="123"/>
    </location>
</feature>
<sequence length="587" mass="67419">MSDVKVKIEADEMPAPTRPAPRKKKQKKTETRIQVKSEKVKEEIVENTSESQGRDSDVILQDATVTMVNLLDSDDNEKTLKNEEDTVRSTRTKTKQKKKLGKRTRVLSSDEETDRTTEKRSKSGSEQLQNGDLSTKTNYEDAVSTLETNNATFVANSPVNKNLGAPPATMNATVVVENPKYVNNNLVPAPVTADDLLTDDESEDEKKRKTPPPTVTKIPSKFPKQVFSPFELSPVKKKVQAFEKLKEANSIPVRVTRTKTRAVAKEQEEVAADETEAKSVVKEKAKLFTPMTSKFLPTASSTNVKVNRLQSATSSNESLISAKSASALKASQAEYRERERRRREKEQEALKKREALLQAQIEEKKRKREEKQLKAQQQREALEKEKLKALEAQRLKDERHKQLLAEQEERKQKQKEELERKRMMAKMRAIEEKKREEEKRLEEERKAEEMAAKLARQDEKIAMSVQKQKMQRQQVPVYLKTKAPLLPTQDCYDSDDETHERGHIKEHSWARGGSLRELQFCMKAAGDTVMNSFFSRQAQTPDLQEIFEVIEPRKLKRSSSAVWHKPPRYTMMPCLDEYSEDDELFED</sequence>
<feature type="compositionally biased region" description="Basic and acidic residues" evidence="1">
    <location>
        <begin position="334"/>
        <end position="351"/>
    </location>
</feature>
<evidence type="ECO:0000256" key="1">
    <source>
        <dbReference type="SAM" id="MobiDB-lite"/>
    </source>
</evidence>
<accession>A0A482VSL9</accession>
<feature type="compositionally biased region" description="Basic residues" evidence="1">
    <location>
        <begin position="90"/>
        <end position="105"/>
    </location>
</feature>
<dbReference type="AlphaFoldDB" id="A0A482VSL9"/>
<evidence type="ECO:0000313" key="3">
    <source>
        <dbReference type="Proteomes" id="UP000292052"/>
    </source>
</evidence>
<keyword evidence="3" id="KW-1185">Reference proteome</keyword>
<feature type="region of interest" description="Disordered" evidence="1">
    <location>
        <begin position="75"/>
        <end position="139"/>
    </location>
</feature>
<gene>
    <name evidence="2" type="ORF">BDFB_007568</name>
</gene>
<feature type="region of interest" description="Disordered" evidence="1">
    <location>
        <begin position="390"/>
        <end position="420"/>
    </location>
</feature>
<evidence type="ECO:0000313" key="2">
    <source>
        <dbReference type="EMBL" id="RZC35368.1"/>
    </source>
</evidence>
<feature type="compositionally biased region" description="Basic and acidic residues" evidence="1">
    <location>
        <begin position="28"/>
        <end position="44"/>
    </location>
</feature>
<feature type="compositionally biased region" description="Low complexity" evidence="1">
    <location>
        <begin position="318"/>
        <end position="333"/>
    </location>
</feature>